<dbReference type="InterPro" id="IPR014729">
    <property type="entry name" value="Rossmann-like_a/b/a_fold"/>
</dbReference>
<dbReference type="PANTHER" id="PTHR46268:SF6">
    <property type="entry name" value="UNIVERSAL STRESS PROTEIN UP12"/>
    <property type="match status" value="1"/>
</dbReference>
<name>A0A1H0L3Z0_9BACT</name>
<evidence type="ECO:0000256" key="1">
    <source>
        <dbReference type="ARBA" id="ARBA00008791"/>
    </source>
</evidence>
<reference evidence="3 4" key="1">
    <citation type="submission" date="2016-10" db="EMBL/GenBank/DDBJ databases">
        <authorList>
            <person name="de Groot N.N."/>
        </authorList>
    </citation>
    <scope>NUCLEOTIDE SEQUENCE [LARGE SCALE GENOMIC DNA]</scope>
    <source>
        <strain evidence="3 4">DSM 12130</strain>
    </source>
</reference>
<dbReference type="AlphaFoldDB" id="A0A1H0L3Z0"/>
<evidence type="ECO:0000313" key="4">
    <source>
        <dbReference type="Proteomes" id="UP000199073"/>
    </source>
</evidence>
<dbReference type="Pfam" id="PF00582">
    <property type="entry name" value="Usp"/>
    <property type="match status" value="1"/>
</dbReference>
<dbReference type="EMBL" id="FNJI01000004">
    <property type="protein sequence ID" value="SDO62947.1"/>
    <property type="molecule type" value="Genomic_DNA"/>
</dbReference>
<comment type="similarity">
    <text evidence="1">Belongs to the universal stress protein A family.</text>
</comment>
<proteinExistence type="inferred from homology"/>
<dbReference type="Proteomes" id="UP000199073">
    <property type="component" value="Unassembled WGS sequence"/>
</dbReference>
<dbReference type="Gene3D" id="3.40.50.620">
    <property type="entry name" value="HUPs"/>
    <property type="match status" value="1"/>
</dbReference>
<protein>
    <submittedName>
        <fullName evidence="3">Nucleotide-binding universal stress protein, UspA family</fullName>
    </submittedName>
</protein>
<gene>
    <name evidence="3" type="ORF">SAMN05660330_00660</name>
</gene>
<dbReference type="SUPFAM" id="SSF52402">
    <property type="entry name" value="Adenine nucleotide alpha hydrolases-like"/>
    <property type="match status" value="1"/>
</dbReference>
<feature type="domain" description="UspA" evidence="2">
    <location>
        <begin position="4"/>
        <end position="140"/>
    </location>
</feature>
<evidence type="ECO:0000259" key="2">
    <source>
        <dbReference type="Pfam" id="PF00582"/>
    </source>
</evidence>
<dbReference type="PRINTS" id="PR01438">
    <property type="entry name" value="UNVRSLSTRESS"/>
</dbReference>
<keyword evidence="4" id="KW-1185">Reference proteome</keyword>
<organism evidence="3 4">
    <name type="scientific">Desulforhopalus singaporensis</name>
    <dbReference type="NCBI Taxonomy" id="91360"/>
    <lineage>
        <taxon>Bacteria</taxon>
        <taxon>Pseudomonadati</taxon>
        <taxon>Thermodesulfobacteriota</taxon>
        <taxon>Desulfobulbia</taxon>
        <taxon>Desulfobulbales</taxon>
        <taxon>Desulfocapsaceae</taxon>
        <taxon>Desulforhopalus</taxon>
    </lineage>
</organism>
<dbReference type="STRING" id="91360.SAMN05660330_00660"/>
<dbReference type="OrthoDB" id="9788959at2"/>
<accession>A0A1H0L3Z0</accession>
<dbReference type="PANTHER" id="PTHR46268">
    <property type="entry name" value="STRESS RESPONSE PROTEIN NHAX"/>
    <property type="match status" value="1"/>
</dbReference>
<dbReference type="CDD" id="cd00293">
    <property type="entry name" value="USP-like"/>
    <property type="match status" value="1"/>
</dbReference>
<evidence type="ECO:0000313" key="3">
    <source>
        <dbReference type="EMBL" id="SDO62947.1"/>
    </source>
</evidence>
<dbReference type="InterPro" id="IPR006016">
    <property type="entry name" value="UspA"/>
</dbReference>
<sequence length="140" mass="15413">MEDKKILVAIDGSPHSDRVVAAGIEYAKLLKAKVVLVYCHRRIPAIVGEPSRSDSTAYIIERAEKLITSYTSRFREAAIPVEERLMEEPASPAITEVARIQHCELIIMGSRGLTNLEGLFVGSVTNRVLHTTPCSVLVVK</sequence>
<dbReference type="InterPro" id="IPR006015">
    <property type="entry name" value="Universal_stress_UspA"/>
</dbReference>
<dbReference type="RefSeq" id="WP_092219766.1">
    <property type="nucleotide sequence ID" value="NZ_FNJI01000004.1"/>
</dbReference>